<gene>
    <name evidence="2" type="ORF">GCM10011489_26040</name>
</gene>
<comment type="caution">
    <text evidence="2">The sequence shown here is derived from an EMBL/GenBank/DDBJ whole genome shotgun (WGS) entry which is preliminary data.</text>
</comment>
<protein>
    <submittedName>
        <fullName evidence="2">Uncharacterized protein</fullName>
    </submittedName>
</protein>
<dbReference type="Proteomes" id="UP000621454">
    <property type="component" value="Unassembled WGS sequence"/>
</dbReference>
<evidence type="ECO:0000256" key="1">
    <source>
        <dbReference type="SAM" id="Phobius"/>
    </source>
</evidence>
<feature type="transmembrane region" description="Helical" evidence="1">
    <location>
        <begin position="49"/>
        <end position="66"/>
    </location>
</feature>
<keyword evidence="3" id="KW-1185">Reference proteome</keyword>
<reference evidence="2" key="1">
    <citation type="journal article" date="2014" name="Int. J. Syst. Evol. Microbiol.">
        <title>Complete genome sequence of Corynebacterium casei LMG S-19264T (=DSM 44701T), isolated from a smear-ripened cheese.</title>
        <authorList>
            <consortium name="US DOE Joint Genome Institute (JGI-PGF)"/>
            <person name="Walter F."/>
            <person name="Albersmeier A."/>
            <person name="Kalinowski J."/>
            <person name="Ruckert C."/>
        </authorList>
    </citation>
    <scope>NUCLEOTIDE SEQUENCE</scope>
    <source>
        <strain evidence="2">CGMCC 1.12827</strain>
    </source>
</reference>
<evidence type="ECO:0000313" key="2">
    <source>
        <dbReference type="EMBL" id="GGB36974.1"/>
    </source>
</evidence>
<organism evidence="2 3">
    <name type="scientific">Gordonia jinhuaensis</name>
    <dbReference type="NCBI Taxonomy" id="1517702"/>
    <lineage>
        <taxon>Bacteria</taxon>
        <taxon>Bacillati</taxon>
        <taxon>Actinomycetota</taxon>
        <taxon>Actinomycetes</taxon>
        <taxon>Mycobacteriales</taxon>
        <taxon>Gordoniaceae</taxon>
        <taxon>Gordonia</taxon>
    </lineage>
</organism>
<reference evidence="2" key="2">
    <citation type="submission" date="2020-09" db="EMBL/GenBank/DDBJ databases">
        <authorList>
            <person name="Sun Q."/>
            <person name="Zhou Y."/>
        </authorList>
    </citation>
    <scope>NUCLEOTIDE SEQUENCE</scope>
    <source>
        <strain evidence="2">CGMCC 1.12827</strain>
    </source>
</reference>
<dbReference type="AlphaFoldDB" id="A0A916WXA1"/>
<name>A0A916WXA1_9ACTN</name>
<proteinExistence type="predicted"/>
<keyword evidence="1" id="KW-0472">Membrane</keyword>
<sequence length="260" mass="28699">MGSEVRVTTFAWQRYAADPPVDTGPRISWSVVGVGLLLIAVFVYLKLYWLSVVGVVLPLLGVPLVARNRTKVTVVGDEVVLHPQHIYANVYPWLTCCFGLFFMGTAVQMSISGVLDIRILFASVLSGGLAVFFGLCSFMTRGPVRISASQVRLPGRKPMKWEDSFIGYDPPGRSAGAIAVHLKNNPKPHRLRMFDYLRFGTSAYNLDFNTVVSTLAQLRTWQREGITPSPDQIRAMLLTPAPDPLPAVGKSVEVPIDVRR</sequence>
<keyword evidence="1" id="KW-1133">Transmembrane helix</keyword>
<feature type="transmembrane region" description="Helical" evidence="1">
    <location>
        <begin position="27"/>
        <end position="44"/>
    </location>
</feature>
<feature type="transmembrane region" description="Helical" evidence="1">
    <location>
        <begin position="119"/>
        <end position="140"/>
    </location>
</feature>
<dbReference type="RefSeq" id="WP_188587022.1">
    <property type="nucleotide sequence ID" value="NZ_BMGC01000019.1"/>
</dbReference>
<feature type="transmembrane region" description="Helical" evidence="1">
    <location>
        <begin position="86"/>
        <end position="107"/>
    </location>
</feature>
<dbReference type="EMBL" id="BMGC01000019">
    <property type="protein sequence ID" value="GGB36974.1"/>
    <property type="molecule type" value="Genomic_DNA"/>
</dbReference>
<accession>A0A916WXA1</accession>
<keyword evidence="1" id="KW-0812">Transmembrane</keyword>
<evidence type="ECO:0000313" key="3">
    <source>
        <dbReference type="Proteomes" id="UP000621454"/>
    </source>
</evidence>